<keyword evidence="1" id="KW-0732">Signal</keyword>
<feature type="signal peptide" evidence="1">
    <location>
        <begin position="1"/>
        <end position="23"/>
    </location>
</feature>
<evidence type="ECO:0000313" key="2">
    <source>
        <dbReference type="EMBL" id="MDN5201989.1"/>
    </source>
</evidence>
<keyword evidence="3" id="KW-1185">Reference proteome</keyword>
<gene>
    <name evidence="2" type="ORF">QQ008_11465</name>
</gene>
<protein>
    <recommendedName>
        <fullName evidence="4">Lipoprotein</fullName>
    </recommendedName>
</protein>
<dbReference type="Proteomes" id="UP001172082">
    <property type="component" value="Unassembled WGS sequence"/>
</dbReference>
<evidence type="ECO:0000256" key="1">
    <source>
        <dbReference type="SAM" id="SignalP"/>
    </source>
</evidence>
<dbReference type="RefSeq" id="WP_346752013.1">
    <property type="nucleotide sequence ID" value="NZ_JAUJEA010000003.1"/>
</dbReference>
<sequence length="285" mass="31374">MMNKSFKSKLILAFFGLAFFAFFQSCGDEDRVQPAEVSLGDMDVVSSEILKDADAPLYADLMQQYGFKNGRSSDPYWSQVDLRFEHAVISEMSDGNRIVQVPVFQKEYDQDRLQTQILTLIEEEGFDKSFLLTVDLENSAQTIENKEDFQSNLFSGTIMLHSFQNAEMTDLLGFKLQKGKTVAYLEKVEGFSSSDLAGGRMARSGGWSETWQQIKDCWNTPGVQDRIVNTGIFGAACAASVNISIAAAPETAGASMVLAVIACGNAVKSSLLMGAYMRQVGCFVN</sequence>
<evidence type="ECO:0000313" key="3">
    <source>
        <dbReference type="Proteomes" id="UP001172082"/>
    </source>
</evidence>
<organism evidence="2 3">
    <name type="scientific">Splendidivirga corallicola</name>
    <dbReference type="NCBI Taxonomy" id="3051826"/>
    <lineage>
        <taxon>Bacteria</taxon>
        <taxon>Pseudomonadati</taxon>
        <taxon>Bacteroidota</taxon>
        <taxon>Cytophagia</taxon>
        <taxon>Cytophagales</taxon>
        <taxon>Splendidivirgaceae</taxon>
        <taxon>Splendidivirga</taxon>
    </lineage>
</organism>
<dbReference type="EMBL" id="JAUJEA010000003">
    <property type="protein sequence ID" value="MDN5201989.1"/>
    <property type="molecule type" value="Genomic_DNA"/>
</dbReference>
<accession>A0ABT8KP37</accession>
<reference evidence="2" key="1">
    <citation type="submission" date="2023-06" db="EMBL/GenBank/DDBJ databases">
        <title>Genomic of Parafulvivirga corallium.</title>
        <authorList>
            <person name="Wang G."/>
        </authorList>
    </citation>
    <scope>NUCLEOTIDE SEQUENCE</scope>
    <source>
        <strain evidence="2">BMA10</strain>
    </source>
</reference>
<dbReference type="PROSITE" id="PS51257">
    <property type="entry name" value="PROKAR_LIPOPROTEIN"/>
    <property type="match status" value="1"/>
</dbReference>
<name>A0ABT8KP37_9BACT</name>
<proteinExistence type="predicted"/>
<comment type="caution">
    <text evidence="2">The sequence shown here is derived from an EMBL/GenBank/DDBJ whole genome shotgun (WGS) entry which is preliminary data.</text>
</comment>
<feature type="chain" id="PRO_5046981606" description="Lipoprotein" evidence="1">
    <location>
        <begin position="24"/>
        <end position="285"/>
    </location>
</feature>
<evidence type="ECO:0008006" key="4">
    <source>
        <dbReference type="Google" id="ProtNLM"/>
    </source>
</evidence>